<evidence type="ECO:0000313" key="2">
    <source>
        <dbReference type="EMBL" id="RDD67167.1"/>
    </source>
</evidence>
<proteinExistence type="predicted"/>
<dbReference type="EMBL" id="QPMK01000003">
    <property type="protein sequence ID" value="RDD67167.1"/>
    <property type="molecule type" value="Genomic_DNA"/>
</dbReference>
<name>A0A369TSR2_9RHOB</name>
<reference evidence="2 3" key="1">
    <citation type="submission" date="2018-07" db="EMBL/GenBank/DDBJ databases">
        <title>Thalassococcus profundi sp. nov., a marine bacterium isolated from deep seawater of Okinawa Trough.</title>
        <authorList>
            <person name="Yu M."/>
        </authorList>
    </citation>
    <scope>NUCLEOTIDE SEQUENCE [LARGE SCALE GENOMIC DNA]</scope>
    <source>
        <strain evidence="2 3">WRAS1</strain>
    </source>
</reference>
<dbReference type="Proteomes" id="UP000253977">
    <property type="component" value="Unassembled WGS sequence"/>
</dbReference>
<sequence length="600" mass="64795">MPAERRTMTEHLNPEISNIIHIPGLGAGTVQNVPGASVSDGPPADFFLGQDGVWQIRATKDDDEEAVRLCSPLRVVALCRRANGSGWGQVIEIEDEDGRSHTVILDAATLSGSASRVVAVLVSKGLVLARGAKVKEGIVELLNAWRPQLRLDLVDALGWTDGACSAFALADGRVLGNAQVYYPGASPELAASVRPHGSQSAWTRNIAEPCLGNPLAILAISQALSGPLLQFLGMQGGGFHLFGASSCGKSTLLQIAASVWGDATLVRSWRVTSNALEPIAAASSGTSLLLDELAEIDPRKLGEVAYLLANGQGKGRLGQKGELTPVFRWRVALLSSGEISIVAHIKAGGRHVHAGHQVRLVDIPADSRAFGAFDVLHGSTDGRVFSERLNRAALEYNGWAGPVFIEALMRNQSERDAMRRTVERFLAMVMRKHDLPQDAQVERVLKRFALAALAGELASKFGLTGWPKGAATMAMMSLVGEWLASQDCASRSKADMSIALTRDYLRTYSASRLSELGSLAVDRQDGWRDDAWFYLLPETWQRVHGDDAVEAARRHRSADLLKASKGHHQFRMPRKVEGQPRVYAVSARILRGPDEPLTAQ</sequence>
<gene>
    <name evidence="2" type="ORF">DU478_05365</name>
</gene>
<organism evidence="2 3">
    <name type="scientific">Thalassococcus profundi</name>
    <dbReference type="NCBI Taxonomy" id="2282382"/>
    <lineage>
        <taxon>Bacteria</taxon>
        <taxon>Pseudomonadati</taxon>
        <taxon>Pseudomonadota</taxon>
        <taxon>Alphaproteobacteria</taxon>
        <taxon>Rhodobacterales</taxon>
        <taxon>Roseobacteraceae</taxon>
        <taxon>Thalassococcus</taxon>
    </lineage>
</organism>
<feature type="domain" description="DUF927" evidence="1">
    <location>
        <begin position="48"/>
        <end position="323"/>
    </location>
</feature>
<keyword evidence="3" id="KW-1185">Reference proteome</keyword>
<comment type="caution">
    <text evidence="2">The sequence shown here is derived from an EMBL/GenBank/DDBJ whole genome shotgun (WGS) entry which is preliminary data.</text>
</comment>
<protein>
    <submittedName>
        <fullName evidence="2">DUF927 domain-containing protein</fullName>
    </submittedName>
</protein>
<accession>A0A369TSR2</accession>
<evidence type="ECO:0000313" key="3">
    <source>
        <dbReference type="Proteomes" id="UP000253977"/>
    </source>
</evidence>
<evidence type="ECO:0000259" key="1">
    <source>
        <dbReference type="Pfam" id="PF06048"/>
    </source>
</evidence>
<dbReference type="InterPro" id="IPR009270">
    <property type="entry name" value="DUF927"/>
</dbReference>
<dbReference type="Pfam" id="PF06048">
    <property type="entry name" value="DUF927"/>
    <property type="match status" value="1"/>
</dbReference>
<dbReference type="AlphaFoldDB" id="A0A369TSR2"/>